<accession>A0A1M2VND7</accession>
<dbReference type="InterPro" id="IPR015943">
    <property type="entry name" value="WD40/YVTN_repeat-like_dom_sf"/>
</dbReference>
<dbReference type="PANTHER" id="PTHR45296:SF1">
    <property type="entry name" value="TRANSDUCIN_WD40 REPEAT-LIKE SUPERFAMILY PROTEIN"/>
    <property type="match status" value="1"/>
</dbReference>
<organism evidence="2 3">
    <name type="scientific">Trametes pubescens</name>
    <name type="common">White-rot fungus</name>
    <dbReference type="NCBI Taxonomy" id="154538"/>
    <lineage>
        <taxon>Eukaryota</taxon>
        <taxon>Fungi</taxon>
        <taxon>Dikarya</taxon>
        <taxon>Basidiomycota</taxon>
        <taxon>Agaricomycotina</taxon>
        <taxon>Agaricomycetes</taxon>
        <taxon>Polyporales</taxon>
        <taxon>Polyporaceae</taxon>
        <taxon>Trametes</taxon>
    </lineage>
</organism>
<reference evidence="2 3" key="1">
    <citation type="submission" date="2016-10" db="EMBL/GenBank/DDBJ databases">
        <title>Genome sequence of the basidiomycete white-rot fungus Trametes pubescens.</title>
        <authorList>
            <person name="Makela M.R."/>
            <person name="Granchi Z."/>
            <person name="Peng M."/>
            <person name="De Vries R.P."/>
            <person name="Grigoriev I."/>
            <person name="Riley R."/>
            <person name="Hilden K."/>
        </authorList>
    </citation>
    <scope>NUCLEOTIDE SEQUENCE [LARGE SCALE GENOMIC DNA]</scope>
    <source>
        <strain evidence="2 3">FBCC735</strain>
    </source>
</reference>
<dbReference type="InterPro" id="IPR036322">
    <property type="entry name" value="WD40_repeat_dom_sf"/>
</dbReference>
<dbReference type="Proteomes" id="UP000184267">
    <property type="component" value="Unassembled WGS sequence"/>
</dbReference>
<proteinExistence type="predicted"/>
<gene>
    <name evidence="2" type="ORF">TRAPUB_14438</name>
</gene>
<name>A0A1M2VND7_TRAPU</name>
<evidence type="ECO:0000313" key="3">
    <source>
        <dbReference type="Proteomes" id="UP000184267"/>
    </source>
</evidence>
<protein>
    <recommendedName>
        <fullName evidence="4">WD40 repeat-like protein</fullName>
    </recommendedName>
</protein>
<dbReference type="EMBL" id="MNAD01000983">
    <property type="protein sequence ID" value="OJT09111.1"/>
    <property type="molecule type" value="Genomic_DNA"/>
</dbReference>
<evidence type="ECO:0000313" key="2">
    <source>
        <dbReference type="EMBL" id="OJT09111.1"/>
    </source>
</evidence>
<dbReference type="OrthoDB" id="2161379at2759"/>
<evidence type="ECO:0000256" key="1">
    <source>
        <dbReference type="SAM" id="MobiDB-lite"/>
    </source>
</evidence>
<dbReference type="Gene3D" id="2.130.10.10">
    <property type="entry name" value="YVTN repeat-like/Quinoprotein amine dehydrogenase"/>
    <property type="match status" value="2"/>
</dbReference>
<dbReference type="AlphaFoldDB" id="A0A1M2VND7"/>
<sequence length="283" mass="29877">MSPVLETTTTVPSAVSALSLGPNDALCVGSYDGAVRWYNLPSGKVSRAVKALGDEISSIVWSPPKKDTPASVWIASGRKVCGCVKFVPDRPNELLSGGYDSALLHFDVAQGSTLSRFDIAATPSRGISLSPPFVLSISISTTGLLAASTADGRVWLGGGGEKRSHASQGPNKKRSRKWEGLKEDEGVWLQVADGPVVSTAFRDPERLVTCSLLGTMSAYDISRGGKGELQASKIWSEATRSVEKVNAMAVSHSWVVIGGFGKDGKGVVEVWCNPQENTSQPVS</sequence>
<feature type="region of interest" description="Disordered" evidence="1">
    <location>
        <begin position="158"/>
        <end position="177"/>
    </location>
</feature>
<dbReference type="SUPFAM" id="SSF50978">
    <property type="entry name" value="WD40 repeat-like"/>
    <property type="match status" value="1"/>
</dbReference>
<dbReference type="PANTHER" id="PTHR45296">
    <property type="entry name" value="TRANSDUCIN/WD40 REPEAT-LIKE SUPERFAMILY PROTEIN"/>
    <property type="match status" value="1"/>
</dbReference>
<dbReference type="STRING" id="154538.A0A1M2VND7"/>
<keyword evidence="3" id="KW-1185">Reference proteome</keyword>
<comment type="caution">
    <text evidence="2">The sequence shown here is derived from an EMBL/GenBank/DDBJ whole genome shotgun (WGS) entry which is preliminary data.</text>
</comment>
<evidence type="ECO:0008006" key="4">
    <source>
        <dbReference type="Google" id="ProtNLM"/>
    </source>
</evidence>